<sequence>MEVPDKLRARANRPLPPALDQVRSFLRGYLADADGLDDVRAELARTAQVNRETVRRNAVAIDSLLADPPPPGVLAALVAVDGNWVLDDETSDTAAAAWLAGLADLVREVLEPGGATGR</sequence>
<proteinExistence type="predicted"/>
<evidence type="ECO:0000313" key="4">
    <source>
        <dbReference type="Proteomes" id="UP001195724"/>
    </source>
</evidence>
<evidence type="ECO:0000313" key="2">
    <source>
        <dbReference type="EMBL" id="QTR04542.1"/>
    </source>
</evidence>
<evidence type="ECO:0000313" key="3">
    <source>
        <dbReference type="Proteomes" id="UP000671828"/>
    </source>
</evidence>
<protein>
    <submittedName>
        <fullName evidence="2">Uncharacterized protein</fullName>
    </submittedName>
</protein>
<keyword evidence="4" id="KW-1185">Reference proteome</keyword>
<dbReference type="RefSeq" id="WP_204841386.1">
    <property type="nucleotide sequence ID" value="NZ_JAFBCL010000001.1"/>
</dbReference>
<dbReference type="EMBL" id="CP072788">
    <property type="protein sequence ID" value="QTR04542.1"/>
    <property type="molecule type" value="Genomic_DNA"/>
</dbReference>
<gene>
    <name evidence="2" type="ORF">J7S33_06650</name>
    <name evidence="1" type="ORF">JOE68_001278</name>
</gene>
<organism evidence="2 3">
    <name type="scientific">Saccharothrix algeriensis</name>
    <dbReference type="NCBI Taxonomy" id="173560"/>
    <lineage>
        <taxon>Bacteria</taxon>
        <taxon>Bacillati</taxon>
        <taxon>Actinomycetota</taxon>
        <taxon>Actinomycetes</taxon>
        <taxon>Pseudonocardiales</taxon>
        <taxon>Pseudonocardiaceae</taxon>
        <taxon>Saccharothrix</taxon>
    </lineage>
</organism>
<dbReference type="Proteomes" id="UP000671828">
    <property type="component" value="Chromosome"/>
</dbReference>
<name>A0A8T8I167_9PSEU</name>
<evidence type="ECO:0000313" key="1">
    <source>
        <dbReference type="EMBL" id="MBM7810413.1"/>
    </source>
</evidence>
<reference evidence="2" key="2">
    <citation type="submission" date="2021-04" db="EMBL/GenBank/DDBJ databases">
        <title>Saccharothrix algeriensis WGS.</title>
        <authorList>
            <person name="Stuskova K."/>
            <person name="Hakalova E."/>
            <person name="Tebbal A.B."/>
            <person name="Eichmeier A."/>
        </authorList>
    </citation>
    <scope>NUCLEOTIDE SEQUENCE</scope>
    <source>
        <strain evidence="2">NRRL B-24137</strain>
    </source>
</reference>
<dbReference type="AlphaFoldDB" id="A0A8T8I167"/>
<dbReference type="Proteomes" id="UP001195724">
    <property type="component" value="Unassembled WGS sequence"/>
</dbReference>
<reference evidence="1 4" key="1">
    <citation type="submission" date="2021-01" db="EMBL/GenBank/DDBJ databases">
        <title>Sequencing the genomes of 1000 actinobacteria strains.</title>
        <authorList>
            <person name="Klenk H.-P."/>
        </authorList>
    </citation>
    <scope>NUCLEOTIDE SEQUENCE [LARGE SCALE GENOMIC DNA]</scope>
    <source>
        <strain evidence="1 4">DSM 44581</strain>
    </source>
</reference>
<accession>A0A8T8I167</accession>
<dbReference type="EMBL" id="JAFBCL010000001">
    <property type="protein sequence ID" value="MBM7810413.1"/>
    <property type="molecule type" value="Genomic_DNA"/>
</dbReference>